<dbReference type="RefSeq" id="WP_106510925.1">
    <property type="nucleotide sequence ID" value="NZ_PXYI01000001.1"/>
</dbReference>
<comment type="caution">
    <text evidence="10">The sequence shown here is derived from an EMBL/GenBank/DDBJ whole genome shotgun (WGS) entry which is preliminary data.</text>
</comment>
<dbReference type="Pfam" id="PF07715">
    <property type="entry name" value="Plug"/>
    <property type="match status" value="1"/>
</dbReference>
<keyword evidence="3" id="KW-0406">Ion transport</keyword>
<name>A0A2P7QY62_9SPHN</name>
<dbReference type="OrthoDB" id="176668at2"/>
<evidence type="ECO:0000256" key="2">
    <source>
        <dbReference type="ARBA" id="ARBA00022448"/>
    </source>
</evidence>
<keyword evidence="7" id="KW-0798">TonB box</keyword>
<dbReference type="InterPro" id="IPR037066">
    <property type="entry name" value="Plug_dom_sf"/>
</dbReference>
<dbReference type="Pfam" id="PF00593">
    <property type="entry name" value="TonB_dep_Rec_b-barrel"/>
    <property type="match status" value="1"/>
</dbReference>
<feature type="signal peptide" evidence="8">
    <location>
        <begin position="1"/>
        <end position="20"/>
    </location>
</feature>
<keyword evidence="3" id="KW-0410">Iron transport</keyword>
<dbReference type="InterPro" id="IPR011662">
    <property type="entry name" value="Secretin/TonB_short_N"/>
</dbReference>
<dbReference type="Pfam" id="PF07660">
    <property type="entry name" value="STN"/>
    <property type="match status" value="1"/>
</dbReference>
<evidence type="ECO:0000256" key="7">
    <source>
        <dbReference type="RuleBase" id="RU003357"/>
    </source>
</evidence>
<evidence type="ECO:0000256" key="1">
    <source>
        <dbReference type="ARBA" id="ARBA00004442"/>
    </source>
</evidence>
<keyword evidence="11" id="KW-1185">Reference proteome</keyword>
<dbReference type="AlphaFoldDB" id="A0A2P7QY62"/>
<dbReference type="EMBL" id="PXYI01000001">
    <property type="protein sequence ID" value="PSJ42908.1"/>
    <property type="molecule type" value="Genomic_DNA"/>
</dbReference>
<dbReference type="Gene3D" id="3.55.50.30">
    <property type="match status" value="1"/>
</dbReference>
<comment type="similarity">
    <text evidence="7">Belongs to the TonB-dependent receptor family.</text>
</comment>
<dbReference type="SMART" id="SM00965">
    <property type="entry name" value="STN"/>
    <property type="match status" value="1"/>
</dbReference>
<evidence type="ECO:0000256" key="4">
    <source>
        <dbReference type="ARBA" id="ARBA00023004"/>
    </source>
</evidence>
<evidence type="ECO:0000256" key="8">
    <source>
        <dbReference type="SAM" id="SignalP"/>
    </source>
</evidence>
<accession>A0A2P7QY62</accession>
<gene>
    <name evidence="10" type="ORF">C7I55_00345</name>
</gene>
<keyword evidence="4" id="KW-0408">Iron</keyword>
<comment type="subcellular location">
    <subcellularLocation>
        <location evidence="1 7">Cell outer membrane</location>
    </subcellularLocation>
</comment>
<dbReference type="InterPro" id="IPR000531">
    <property type="entry name" value="Beta-barrel_TonB"/>
</dbReference>
<keyword evidence="5 7" id="KW-0472">Membrane</keyword>
<dbReference type="InterPro" id="IPR036942">
    <property type="entry name" value="Beta-barrel_TonB_sf"/>
</dbReference>
<dbReference type="SUPFAM" id="SSF56935">
    <property type="entry name" value="Porins"/>
    <property type="match status" value="1"/>
</dbReference>
<dbReference type="Proteomes" id="UP000241167">
    <property type="component" value="Unassembled WGS sequence"/>
</dbReference>
<dbReference type="GO" id="GO:0009279">
    <property type="term" value="C:cell outer membrane"/>
    <property type="evidence" value="ECO:0007669"/>
    <property type="project" value="UniProtKB-SubCell"/>
</dbReference>
<evidence type="ECO:0000259" key="9">
    <source>
        <dbReference type="SMART" id="SM00965"/>
    </source>
</evidence>
<dbReference type="PANTHER" id="PTHR47234:SF2">
    <property type="entry name" value="TONB-DEPENDENT RECEPTOR"/>
    <property type="match status" value="1"/>
</dbReference>
<sequence>MRTSFVAIPLAFIAAVPASAAGRAATFRIQLPPQSLARSLSQLAERAGVELLFSPALIGRRRAPALSGRLSLDEALGRLLQDSGLTHRHGAGGTVLIVPAPQRPRALAANEAPVPEILVIGRRSQNADIRRTESDIQPYQVATREDVAGSHADDAESFLRTRLPVNAQMSGPAQLTFDNLGSARSQINLRGLGPRQTLILVDGRRLPSAPSSDSGFYQPDINALPLASIERIETITSTAGGIYGPGATAGVVNFVLERDYRGGRIAVSNGATSRGDAPEQRIDANLGFTPDDGRTDIMLTIGHSESAGLAFGDRIFAYRARALKARNDLGQFLSQYPTSASINVLGGSPLLGRSPVPLTLTSNGGTPLGSSITHAPLAQVQDPSVLLRNAGTIDLSLSPDANGAKRTLLPEISRTAMLLNVRRAIADGAELFVDGLWMRNTARSVVPWYIQTAAVYDPALNPFEQPVTVTFPMPGFDNVLKNRTRSFRLTTGLILDLSRGWRANIDYTIGKARERALLTGDSPSQEAFEGLLGFPSAKTVPNPFSNYAGFQSALDAYRRPNRFEFSLENRLRQLSARVAGPIFDLAGGPLTVSMLAEDRSEHVPGSSLTETRLDRIVERPLPEVRQQVRSYYAELRAPLLSSASQWAWLRSLEVQLAIRNDRYRNTAPSENERGGALFETLATSDRSTTVYTAGIRFRPAPTILLRASLSTGVLPPGIDQISSRVVPYNDVARDPRRGGSPIERHVSVVVGGSPDLEPERARSFSAGAILTTPDEKLRFSIDYTRLEKVGEIALTSANGLRYLTDLGEIRYFLANEDRFPGRIKRQPLTEADAARGYTGGLITRIDTTALNIGSTRIDAVDLKGEYLFPAGKGGQVRLAGAITWQPTYRRRYDTAGPWYDLANHFDGALTWRGHAGVEWSRGPFEIGLDGQYYGRYRVISHGRFAELHAEETERLQGSRFIRPQFYLDLAAAYRFPAGRWTRELRFGIQNVLDQSPPIVATNDQYFMYNQTGYSLLADARRRRFDVTIVQRF</sequence>
<evidence type="ECO:0000313" key="11">
    <source>
        <dbReference type="Proteomes" id="UP000241167"/>
    </source>
</evidence>
<feature type="domain" description="Secretin/TonB short N-terminal" evidence="9">
    <location>
        <begin position="49"/>
        <end position="100"/>
    </location>
</feature>
<evidence type="ECO:0000313" key="10">
    <source>
        <dbReference type="EMBL" id="PSJ42908.1"/>
    </source>
</evidence>
<evidence type="ECO:0000256" key="5">
    <source>
        <dbReference type="ARBA" id="ARBA00023136"/>
    </source>
</evidence>
<dbReference type="GO" id="GO:0006826">
    <property type="term" value="P:iron ion transport"/>
    <property type="evidence" value="ECO:0007669"/>
    <property type="project" value="UniProtKB-KW"/>
</dbReference>
<dbReference type="PANTHER" id="PTHR47234">
    <property type="match status" value="1"/>
</dbReference>
<evidence type="ECO:0000256" key="3">
    <source>
        <dbReference type="ARBA" id="ARBA00022496"/>
    </source>
</evidence>
<evidence type="ECO:0000256" key="6">
    <source>
        <dbReference type="ARBA" id="ARBA00023237"/>
    </source>
</evidence>
<dbReference type="InterPro" id="IPR012910">
    <property type="entry name" value="Plug_dom"/>
</dbReference>
<keyword evidence="8" id="KW-0732">Signal</keyword>
<protein>
    <recommendedName>
        <fullName evidence="9">Secretin/TonB short N-terminal domain-containing protein</fullName>
    </recommendedName>
</protein>
<dbReference type="Gene3D" id="2.40.170.20">
    <property type="entry name" value="TonB-dependent receptor, beta-barrel domain"/>
    <property type="match status" value="1"/>
</dbReference>
<keyword evidence="6" id="KW-0998">Cell outer membrane</keyword>
<dbReference type="Gene3D" id="2.170.130.10">
    <property type="entry name" value="TonB-dependent receptor, plug domain"/>
    <property type="match status" value="1"/>
</dbReference>
<reference evidence="10 11" key="1">
    <citation type="submission" date="2018-03" db="EMBL/GenBank/DDBJ databases">
        <title>The draft genome of Sphingosinicella sp. GL-C-18.</title>
        <authorList>
            <person name="Liu L."/>
            <person name="Li L."/>
            <person name="Liang L."/>
            <person name="Zhang X."/>
            <person name="Wang T."/>
        </authorList>
    </citation>
    <scope>NUCLEOTIDE SEQUENCE [LARGE SCALE GENOMIC DNA]</scope>
    <source>
        <strain evidence="10 11">GL-C-18</strain>
    </source>
</reference>
<organism evidence="10 11">
    <name type="scientific">Allosphingosinicella deserti</name>
    <dbReference type="NCBI Taxonomy" id="2116704"/>
    <lineage>
        <taxon>Bacteria</taxon>
        <taxon>Pseudomonadati</taxon>
        <taxon>Pseudomonadota</taxon>
        <taxon>Alphaproteobacteria</taxon>
        <taxon>Sphingomonadales</taxon>
        <taxon>Sphingomonadaceae</taxon>
        <taxon>Allosphingosinicella</taxon>
    </lineage>
</organism>
<keyword evidence="2" id="KW-0813">Transport</keyword>
<feature type="chain" id="PRO_5015186310" description="Secretin/TonB short N-terminal domain-containing protein" evidence="8">
    <location>
        <begin position="21"/>
        <end position="1032"/>
    </location>
</feature>
<proteinExistence type="inferred from homology"/>